<dbReference type="Pfam" id="PF24595">
    <property type="entry name" value="DUF7619"/>
    <property type="match status" value="1"/>
</dbReference>
<feature type="chain" id="PRO_5037179236" evidence="4">
    <location>
        <begin position="18"/>
        <end position="1311"/>
    </location>
</feature>
<keyword evidence="1" id="KW-0433">Leucine-rich repeat</keyword>
<dbReference type="Gene3D" id="3.80.10.10">
    <property type="entry name" value="Ribonuclease Inhibitor"/>
    <property type="match status" value="4"/>
</dbReference>
<reference evidence="7" key="1">
    <citation type="submission" date="2020-02" db="EMBL/GenBank/DDBJ databases">
        <title>Flavobacterium sp. genome.</title>
        <authorList>
            <person name="Jung H.S."/>
            <person name="Baek J.H."/>
            <person name="Jeon C.O."/>
        </authorList>
    </citation>
    <scope>NUCLEOTIDE SEQUENCE</scope>
    <source>
        <strain evidence="7">SE-s28</strain>
    </source>
</reference>
<keyword evidence="8" id="KW-1185">Reference proteome</keyword>
<evidence type="ECO:0000256" key="2">
    <source>
        <dbReference type="ARBA" id="ARBA00022729"/>
    </source>
</evidence>
<gene>
    <name evidence="7" type="ORF">G6047_08710</name>
</gene>
<dbReference type="Pfam" id="PF18962">
    <property type="entry name" value="Por_Secre_tail"/>
    <property type="match status" value="1"/>
</dbReference>
<keyword evidence="3" id="KW-0677">Repeat</keyword>
<dbReference type="PANTHER" id="PTHR47566">
    <property type="match status" value="1"/>
</dbReference>
<dbReference type="SMART" id="SM00369">
    <property type="entry name" value="LRR_TYP"/>
    <property type="match status" value="7"/>
</dbReference>
<dbReference type="InterPro" id="IPR001611">
    <property type="entry name" value="Leu-rich_rpt"/>
</dbReference>
<protein>
    <submittedName>
        <fullName evidence="7">T9SS type A sorting domain-containing protein</fullName>
    </submittedName>
</protein>
<dbReference type="InterPro" id="IPR003591">
    <property type="entry name" value="Leu-rich_rpt_typical-subtyp"/>
</dbReference>
<dbReference type="EMBL" id="JAAMPU010000104">
    <property type="protein sequence ID" value="NMH28112.1"/>
    <property type="molecule type" value="Genomic_DNA"/>
</dbReference>
<evidence type="ECO:0000259" key="6">
    <source>
        <dbReference type="Pfam" id="PF24595"/>
    </source>
</evidence>
<evidence type="ECO:0000259" key="5">
    <source>
        <dbReference type="Pfam" id="PF18962"/>
    </source>
</evidence>
<dbReference type="PANTHER" id="PTHR47566:SF1">
    <property type="entry name" value="PROTEIN NUD1"/>
    <property type="match status" value="1"/>
</dbReference>
<dbReference type="InterPro" id="IPR026444">
    <property type="entry name" value="Secre_tail"/>
</dbReference>
<dbReference type="SUPFAM" id="SSF52058">
    <property type="entry name" value="L domain-like"/>
    <property type="match status" value="3"/>
</dbReference>
<dbReference type="NCBIfam" id="TIGR04183">
    <property type="entry name" value="Por_Secre_tail"/>
    <property type="match status" value="1"/>
</dbReference>
<accession>A0A972FM04</accession>
<dbReference type="InterPro" id="IPR052574">
    <property type="entry name" value="CDIRP"/>
</dbReference>
<organism evidence="7 8">
    <name type="scientific">Flavobacterium silvaticum</name>
    <dbReference type="NCBI Taxonomy" id="1852020"/>
    <lineage>
        <taxon>Bacteria</taxon>
        <taxon>Pseudomonadati</taxon>
        <taxon>Bacteroidota</taxon>
        <taxon>Flavobacteriia</taxon>
        <taxon>Flavobacteriales</taxon>
        <taxon>Flavobacteriaceae</taxon>
        <taxon>Flavobacterium</taxon>
    </lineage>
</organism>
<dbReference type="InterPro" id="IPR055353">
    <property type="entry name" value="DUF7619"/>
</dbReference>
<dbReference type="SMART" id="SM00365">
    <property type="entry name" value="LRR_SD22"/>
    <property type="match status" value="9"/>
</dbReference>
<dbReference type="GO" id="GO:0035591">
    <property type="term" value="F:signaling adaptor activity"/>
    <property type="evidence" value="ECO:0007669"/>
    <property type="project" value="TreeGrafter"/>
</dbReference>
<feature type="domain" description="DUF7619" evidence="6">
    <location>
        <begin position="1090"/>
        <end position="1224"/>
    </location>
</feature>
<dbReference type="PROSITE" id="PS51450">
    <property type="entry name" value="LRR"/>
    <property type="match status" value="1"/>
</dbReference>
<dbReference type="InterPro" id="IPR025875">
    <property type="entry name" value="Leu-rich_rpt_4"/>
</dbReference>
<feature type="signal peptide" evidence="4">
    <location>
        <begin position="1"/>
        <end position="17"/>
    </location>
</feature>
<keyword evidence="2 4" id="KW-0732">Signal</keyword>
<evidence type="ECO:0000256" key="4">
    <source>
        <dbReference type="SAM" id="SignalP"/>
    </source>
</evidence>
<proteinExistence type="predicted"/>
<dbReference type="Pfam" id="PF12799">
    <property type="entry name" value="LRR_4"/>
    <property type="match status" value="2"/>
</dbReference>
<evidence type="ECO:0000313" key="8">
    <source>
        <dbReference type="Proteomes" id="UP000712080"/>
    </source>
</evidence>
<evidence type="ECO:0000313" key="7">
    <source>
        <dbReference type="EMBL" id="NMH28112.1"/>
    </source>
</evidence>
<dbReference type="InterPro" id="IPR032675">
    <property type="entry name" value="LRR_dom_sf"/>
</dbReference>
<evidence type="ECO:0000256" key="1">
    <source>
        <dbReference type="ARBA" id="ARBA00022614"/>
    </source>
</evidence>
<feature type="domain" description="Secretion system C-terminal sorting" evidence="5">
    <location>
        <begin position="1241"/>
        <end position="1308"/>
    </location>
</feature>
<sequence>MNKLLLFLLLFAGMANAQIVNIPDVNFKADLIEASPTVQWAQNFSDEWMTIDANGDGEIQVSEAQAVKLLIVHHYAITDVTGLESFSNLETLRFQNNQIVTLNFSPMPSLKTLNLFGTGQLTSLNISNLTNLTSFQAIALNNLSTLDFSNLANLTQIGCSFSSINSINLTGVVNLDHLVVMGNMLTSLDVSGSPLLTKLNCSSNAITNLNVNDLDYLTELDCSQNQLLNLNGIPNVNKLNCSHNKLTSFAIGNLTNLSELDCSYNDIANLNVANLSNLTKINCAGNKLVTLNIDGLPLLTQLDSGSNAELTNVTLSNLQALEDFSVMGIYNGQNPNGQTGIVSQLTTLNLNNLPNLQRLNCSYGVLTSLNLSNLGSLKELDCSYNLITSLNVSNLPNLEKLYCAANHITNLDVSSLSNLTDLACAGAYVTDGMMNAYLQNLNVAGLSNLKTLNCSYGLFTNLDLTGLDSLETLNCDGVPNGLGTLTALNVNNLTNLKNLNCAFQHLTSLNVSNLAHLENLSCSYNQITNLDLTGLVSLKTLDYNYNYLSNLNLVNLPSLETLVCANNHLITLNVLNLTNLKSLNCSYNELTTLNLSDLTSLETLDYSFNQLTLSNVSGLSTNLKSLSCGGNDLTSLDVAGLTSLETLSCHTNQLTSLDLSTLNNLKTLDCSLNQLSVLEVGNLTHLESLNCANNQLTSLDISAQNGLTLLYCGSNQLTSLDLTNHLPLMLLDYSFNSLPDLDVAYLSNLTLLGCAGTQTTALDVSNMPNLQNLTCAQNQLTTLDINNCHYLVTVNTSDNLLSTLFMKNGRNDSISFNGNPTLQYICADTNELESTQTILNNLGMNTTVSNSYCTFSPGGDFNTIEGIAIYDINNDGCDVTDEVNPFVRFDITDGVTTGATVTNINGEYGFFTNAGTYTVFPNVENQQWFNFSPTSAEVTFLNNNNNQAVQNFCIAAIGTHSDVEVVLVPIDWARPGFDATYKIIYKNKGNQMLSGTVNLTFDDSVLDLITAFPAISSTAANMLSWDYVNLMPFENRSIDLLFNVNSPVETPAVNNGDILNFTASVTPVSADEIPADNQFTLAQTVVGSYDPNAKTCLEGDIVSPTEIGNYLHYNIQFENLGTAEAVNVVVRDSIDTTKFDISTLQVLYSSHPVRGVIRGNVAEFMFENINLAPAAGDPPVGGHGNVLFKIKTLATLSEGDHVENKADIFFDYNAPIATELARTTYQTLNSGEFEQDKNISVYPNPANGIVNIKSTSVIKSVELYDIQGRLLQTSLETNNTAILDISSRSNGIYFLKITTDEGSKVEKLLKQ</sequence>
<dbReference type="SMART" id="SM00364">
    <property type="entry name" value="LRR_BAC"/>
    <property type="match status" value="7"/>
</dbReference>
<name>A0A972FM04_9FLAO</name>
<evidence type="ECO:0000256" key="3">
    <source>
        <dbReference type="ARBA" id="ARBA00022737"/>
    </source>
</evidence>
<dbReference type="RefSeq" id="WP_169527219.1">
    <property type="nucleotide sequence ID" value="NZ_JAAMPU010000104.1"/>
</dbReference>
<comment type="caution">
    <text evidence="7">The sequence shown here is derived from an EMBL/GenBank/DDBJ whole genome shotgun (WGS) entry which is preliminary data.</text>
</comment>
<dbReference type="Proteomes" id="UP000712080">
    <property type="component" value="Unassembled WGS sequence"/>
</dbReference>